<reference evidence="2" key="1">
    <citation type="submission" date="2021-05" db="EMBL/GenBank/DDBJ databases">
        <authorList>
            <person name="Pietrasiak N."/>
            <person name="Ward R."/>
            <person name="Stajich J.E."/>
            <person name="Kurbessoian T."/>
        </authorList>
    </citation>
    <scope>NUCLEOTIDE SEQUENCE</scope>
    <source>
        <strain evidence="2">GSE-TBD4-15B</strain>
    </source>
</reference>
<proteinExistence type="predicted"/>
<sequence>MVISGYLSDFSLPEILQFLDEGSKSGLLAVQPSGLGARAGVASSTALSRHYFIWFNEGRIIAAADQQDYRGLVRMIAQRKWMDESKLRQLISQCPSGSAFGSFLKSQNLLSADQLRLLFSTQVIRQICALFELVNGSYQFVGTVQPPFLEMTGLSAPAKEVILPGLRALDNWSTLAEKLPSSSSSLIQNLQSQPELRLNAQEAQVQGLTDGRMPLQQIAKQMALPLETVQKIAFRLIVTGFAEEVPLATEAEARADTPAELESAGTTGIRQGFLERLMGYLNQI</sequence>
<dbReference type="AlphaFoldDB" id="A0A951U455"/>
<gene>
    <name evidence="2" type="ORF">KME07_01825</name>
</gene>
<reference evidence="2" key="2">
    <citation type="journal article" date="2022" name="Microbiol. Resour. Announc.">
        <title>Metagenome Sequencing to Explore Phylogenomics of Terrestrial Cyanobacteria.</title>
        <authorList>
            <person name="Ward R.D."/>
            <person name="Stajich J.E."/>
            <person name="Johansen J.R."/>
            <person name="Huntemann M."/>
            <person name="Clum A."/>
            <person name="Foster B."/>
            <person name="Foster B."/>
            <person name="Roux S."/>
            <person name="Palaniappan K."/>
            <person name="Varghese N."/>
            <person name="Mukherjee S."/>
            <person name="Reddy T.B.K."/>
            <person name="Daum C."/>
            <person name="Copeland A."/>
            <person name="Chen I.A."/>
            <person name="Ivanova N.N."/>
            <person name="Kyrpides N.C."/>
            <person name="Shapiro N."/>
            <person name="Eloe-Fadrosh E.A."/>
            <person name="Pietrasiak N."/>
        </authorList>
    </citation>
    <scope>NUCLEOTIDE SEQUENCE</scope>
    <source>
        <strain evidence="2">GSE-TBD4-15B</strain>
    </source>
</reference>
<protein>
    <submittedName>
        <fullName evidence="2">DUF4388 domain-containing protein</fullName>
    </submittedName>
</protein>
<accession>A0A951U455</accession>
<name>A0A951U455_9CYAN</name>
<feature type="domain" description="PatA-like N-terminal" evidence="1">
    <location>
        <begin position="4"/>
        <end position="173"/>
    </location>
</feature>
<organism evidence="2 3">
    <name type="scientific">Pegethrix bostrychoides GSE-TBD4-15B</name>
    <dbReference type="NCBI Taxonomy" id="2839662"/>
    <lineage>
        <taxon>Bacteria</taxon>
        <taxon>Bacillati</taxon>
        <taxon>Cyanobacteriota</taxon>
        <taxon>Cyanophyceae</taxon>
        <taxon>Oculatellales</taxon>
        <taxon>Oculatellaceae</taxon>
        <taxon>Pegethrix</taxon>
    </lineage>
</organism>
<evidence type="ECO:0000259" key="1">
    <source>
        <dbReference type="Pfam" id="PF14332"/>
    </source>
</evidence>
<dbReference type="Pfam" id="PF14332">
    <property type="entry name" value="DUF4388"/>
    <property type="match status" value="1"/>
</dbReference>
<evidence type="ECO:0000313" key="2">
    <source>
        <dbReference type="EMBL" id="MBW4464162.1"/>
    </source>
</evidence>
<comment type="caution">
    <text evidence="2">The sequence shown here is derived from an EMBL/GenBank/DDBJ whole genome shotgun (WGS) entry which is preliminary data.</text>
</comment>
<dbReference type="EMBL" id="JAHHHV010000007">
    <property type="protein sequence ID" value="MBW4464162.1"/>
    <property type="molecule type" value="Genomic_DNA"/>
</dbReference>
<dbReference type="InterPro" id="IPR025497">
    <property type="entry name" value="PatA-like_N"/>
</dbReference>
<dbReference type="Proteomes" id="UP000707356">
    <property type="component" value="Unassembled WGS sequence"/>
</dbReference>
<evidence type="ECO:0000313" key="3">
    <source>
        <dbReference type="Proteomes" id="UP000707356"/>
    </source>
</evidence>